<sequence length="230" mass="26949">MNQQQLKQLMKFFEAKFDALDKRMDRLERAQKCSTADDNKESNIVPAPYYFDKERGKLKKQTITTKLIKKTIGEIGFDRQIETFYKTIRRACYNQASDMVHNVYLNKPVKWSLVDENIRSNAINKATKNVYRSIGYDFHQFEDDWAIHHLIRRAYANKYAYYLKMVEAGTNKDKIQELMRYLAKEDLIEIEDDDDDSQIEHGSSEVSKITKESKTMSVAGKRKAESLSDS</sequence>
<proteinExistence type="predicted"/>
<protein>
    <submittedName>
        <fullName evidence="2">Uncharacterized protein</fullName>
    </submittedName>
</protein>
<dbReference type="AlphaFoldDB" id="A0A1C7NG62"/>
<name>A0A1C7NG62_9FUNG</name>
<evidence type="ECO:0000313" key="3">
    <source>
        <dbReference type="Proteomes" id="UP000093000"/>
    </source>
</evidence>
<organism evidence="2 3">
    <name type="scientific">Choanephora cucurbitarum</name>
    <dbReference type="NCBI Taxonomy" id="101091"/>
    <lineage>
        <taxon>Eukaryota</taxon>
        <taxon>Fungi</taxon>
        <taxon>Fungi incertae sedis</taxon>
        <taxon>Mucoromycota</taxon>
        <taxon>Mucoromycotina</taxon>
        <taxon>Mucoromycetes</taxon>
        <taxon>Mucorales</taxon>
        <taxon>Mucorineae</taxon>
        <taxon>Choanephoraceae</taxon>
        <taxon>Choanephoroideae</taxon>
        <taxon>Choanephora</taxon>
    </lineage>
</organism>
<dbReference type="InParanoid" id="A0A1C7NG62"/>
<keyword evidence="3" id="KW-1185">Reference proteome</keyword>
<evidence type="ECO:0000313" key="2">
    <source>
        <dbReference type="EMBL" id="OBZ88113.1"/>
    </source>
</evidence>
<gene>
    <name evidence="2" type="ORF">A0J61_03835</name>
</gene>
<evidence type="ECO:0000256" key="1">
    <source>
        <dbReference type="SAM" id="MobiDB-lite"/>
    </source>
</evidence>
<feature type="region of interest" description="Disordered" evidence="1">
    <location>
        <begin position="193"/>
        <end position="230"/>
    </location>
</feature>
<reference evidence="2 3" key="1">
    <citation type="submission" date="2016-03" db="EMBL/GenBank/DDBJ databases">
        <title>Choanephora cucurbitarum.</title>
        <authorList>
            <person name="Min B."/>
            <person name="Park H."/>
            <person name="Park J.-H."/>
            <person name="Shin H.-D."/>
            <person name="Choi I.-G."/>
        </authorList>
    </citation>
    <scope>NUCLEOTIDE SEQUENCE [LARGE SCALE GENOMIC DNA]</scope>
    <source>
        <strain evidence="2 3">KUS-F28377</strain>
    </source>
</reference>
<dbReference type="EMBL" id="LUGH01000174">
    <property type="protein sequence ID" value="OBZ88113.1"/>
    <property type="molecule type" value="Genomic_DNA"/>
</dbReference>
<dbReference type="Proteomes" id="UP000093000">
    <property type="component" value="Unassembled WGS sequence"/>
</dbReference>
<accession>A0A1C7NG62</accession>
<comment type="caution">
    <text evidence="2">The sequence shown here is derived from an EMBL/GenBank/DDBJ whole genome shotgun (WGS) entry which is preliminary data.</text>
</comment>
<feature type="compositionally biased region" description="Basic and acidic residues" evidence="1">
    <location>
        <begin position="198"/>
        <end position="214"/>
    </location>
</feature>